<name>A0A813Q4Q1_ADIRI</name>
<feature type="chain" id="PRO_5032794939" evidence="1">
    <location>
        <begin position="22"/>
        <end position="104"/>
    </location>
</feature>
<comment type="caution">
    <text evidence="2">The sequence shown here is derived from an EMBL/GenBank/DDBJ whole genome shotgun (WGS) entry which is preliminary data.</text>
</comment>
<protein>
    <submittedName>
        <fullName evidence="2">Uncharacterized protein</fullName>
    </submittedName>
</protein>
<keyword evidence="3" id="KW-1185">Reference proteome</keyword>
<evidence type="ECO:0000313" key="3">
    <source>
        <dbReference type="Proteomes" id="UP000663828"/>
    </source>
</evidence>
<sequence length="104" mass="11809">MQPYIILSVLLVIFAVKMGYAVPIVSDTFDELNAFVDEQKPLFDDEPSLTKRKLPVEGILIGRRSFPAEGILIGRRSHPAERNLNGKRRYPTEGILIGRRSPRF</sequence>
<gene>
    <name evidence="2" type="ORF">XAT740_LOCUS981</name>
</gene>
<keyword evidence="1" id="KW-0732">Signal</keyword>
<organism evidence="2 3">
    <name type="scientific">Adineta ricciae</name>
    <name type="common">Rotifer</name>
    <dbReference type="NCBI Taxonomy" id="249248"/>
    <lineage>
        <taxon>Eukaryota</taxon>
        <taxon>Metazoa</taxon>
        <taxon>Spiralia</taxon>
        <taxon>Gnathifera</taxon>
        <taxon>Rotifera</taxon>
        <taxon>Eurotatoria</taxon>
        <taxon>Bdelloidea</taxon>
        <taxon>Adinetida</taxon>
        <taxon>Adinetidae</taxon>
        <taxon>Adineta</taxon>
    </lineage>
</organism>
<dbReference type="Proteomes" id="UP000663828">
    <property type="component" value="Unassembled WGS sequence"/>
</dbReference>
<feature type="signal peptide" evidence="1">
    <location>
        <begin position="1"/>
        <end position="21"/>
    </location>
</feature>
<evidence type="ECO:0000313" key="2">
    <source>
        <dbReference type="EMBL" id="CAF0761897.1"/>
    </source>
</evidence>
<evidence type="ECO:0000256" key="1">
    <source>
        <dbReference type="SAM" id="SignalP"/>
    </source>
</evidence>
<dbReference type="AlphaFoldDB" id="A0A813Q4Q1"/>
<proteinExistence type="predicted"/>
<dbReference type="EMBL" id="CAJNOR010000028">
    <property type="protein sequence ID" value="CAF0761897.1"/>
    <property type="molecule type" value="Genomic_DNA"/>
</dbReference>
<reference evidence="2" key="1">
    <citation type="submission" date="2021-02" db="EMBL/GenBank/DDBJ databases">
        <authorList>
            <person name="Nowell W R."/>
        </authorList>
    </citation>
    <scope>NUCLEOTIDE SEQUENCE</scope>
</reference>
<accession>A0A813Q4Q1</accession>